<dbReference type="AlphaFoldDB" id="A0A7S1ZD25"/>
<name>A0A7S1ZD25_TRICV</name>
<keyword evidence="1" id="KW-1133">Transmembrane helix</keyword>
<keyword evidence="1" id="KW-0812">Transmembrane</keyword>
<accession>A0A7S1ZD25</accession>
<feature type="transmembrane region" description="Helical" evidence="1">
    <location>
        <begin position="199"/>
        <end position="218"/>
    </location>
</feature>
<evidence type="ECO:0000256" key="1">
    <source>
        <dbReference type="SAM" id="Phobius"/>
    </source>
</evidence>
<feature type="chain" id="PRO_5030842499" evidence="2">
    <location>
        <begin position="23"/>
        <end position="244"/>
    </location>
</feature>
<evidence type="ECO:0000256" key="2">
    <source>
        <dbReference type="SAM" id="SignalP"/>
    </source>
</evidence>
<keyword evidence="1" id="KW-0472">Membrane</keyword>
<keyword evidence="2" id="KW-0732">Signal</keyword>
<proteinExistence type="predicted"/>
<sequence>MMYRISAAVAFALVCLEGGVNAADVTMGETMCDGTLPIYAKNLVLDCGNEGDGCTLGEYAGISATVKYNGVYNVVTNNKAYTTVSVSKYKSYTSYVTDYSLSKTLYSLREISVCSSMHSENGGCPADGSYTYQGSELLPSLSDKDWFLTGQHFEVEIKIYSDEDGTNLIGDCSAQLTTKVTVGASKYMDPPDAATTMEIVGLFALVAALGVCAGCWWMDQRDQELEANDFEMLEDPRAKQNAVV</sequence>
<protein>
    <submittedName>
        <fullName evidence="3">Uncharacterized protein</fullName>
    </submittedName>
</protein>
<evidence type="ECO:0000313" key="3">
    <source>
        <dbReference type="EMBL" id="CAD9335378.1"/>
    </source>
</evidence>
<dbReference type="EMBL" id="HBGO01014341">
    <property type="protein sequence ID" value="CAD9335378.1"/>
    <property type="molecule type" value="Transcribed_RNA"/>
</dbReference>
<reference evidence="3" key="1">
    <citation type="submission" date="2021-01" db="EMBL/GenBank/DDBJ databases">
        <authorList>
            <person name="Corre E."/>
            <person name="Pelletier E."/>
            <person name="Niang G."/>
            <person name="Scheremetjew M."/>
            <person name="Finn R."/>
            <person name="Kale V."/>
            <person name="Holt S."/>
            <person name="Cochrane G."/>
            <person name="Meng A."/>
            <person name="Brown T."/>
            <person name="Cohen L."/>
        </authorList>
    </citation>
    <scope>NUCLEOTIDE SEQUENCE</scope>
    <source>
        <strain evidence="3">Grunow 1884</strain>
    </source>
</reference>
<gene>
    <name evidence="3" type="ORF">OSIN01602_LOCUS8116</name>
</gene>
<organism evidence="3">
    <name type="scientific">Trieres chinensis</name>
    <name type="common">Marine centric diatom</name>
    <name type="synonym">Odontella sinensis</name>
    <dbReference type="NCBI Taxonomy" id="1514140"/>
    <lineage>
        <taxon>Eukaryota</taxon>
        <taxon>Sar</taxon>
        <taxon>Stramenopiles</taxon>
        <taxon>Ochrophyta</taxon>
        <taxon>Bacillariophyta</taxon>
        <taxon>Mediophyceae</taxon>
        <taxon>Biddulphiophycidae</taxon>
        <taxon>Eupodiscales</taxon>
        <taxon>Parodontellaceae</taxon>
        <taxon>Trieres</taxon>
    </lineage>
</organism>
<feature type="signal peptide" evidence="2">
    <location>
        <begin position="1"/>
        <end position="22"/>
    </location>
</feature>